<reference evidence="11" key="1">
    <citation type="submission" date="2021-11" db="EMBL/GenBank/DDBJ databases">
        <authorList>
            <person name="Rodrigo-Torres L."/>
            <person name="Arahal R. D."/>
            <person name="Lucena T."/>
        </authorList>
    </citation>
    <scope>NUCLEOTIDE SEQUENCE</scope>
    <source>
        <strain evidence="11">CECT 7929</strain>
    </source>
</reference>
<dbReference type="Proteomes" id="UP000838672">
    <property type="component" value="Unassembled WGS sequence"/>
</dbReference>
<feature type="active site" evidence="9">
    <location>
        <position position="140"/>
    </location>
</feature>
<feature type="binding site" evidence="9">
    <location>
        <position position="351"/>
    </location>
    <ligand>
        <name>Zn(2+)</name>
        <dbReference type="ChEBI" id="CHEBI:29105"/>
        <label>2</label>
    </ligand>
</feature>
<evidence type="ECO:0000256" key="1">
    <source>
        <dbReference type="ARBA" id="ARBA00005691"/>
    </source>
</evidence>
<feature type="binding site" evidence="9">
    <location>
        <position position="108"/>
    </location>
    <ligand>
        <name>Zn(2+)</name>
        <dbReference type="ChEBI" id="CHEBI:29105"/>
        <label>1</label>
    </ligand>
</feature>
<feature type="binding site" evidence="9">
    <location>
        <position position="108"/>
    </location>
    <ligand>
        <name>Zn(2+)</name>
        <dbReference type="ChEBI" id="CHEBI:29105"/>
        <label>2</label>
    </ligand>
</feature>
<dbReference type="PANTHER" id="PTHR43808:SF1">
    <property type="entry name" value="ACETYLORNITHINE DEACETYLASE"/>
    <property type="match status" value="1"/>
</dbReference>
<dbReference type="NCBIfam" id="TIGR01892">
    <property type="entry name" value="AcOrn-deacetyl"/>
    <property type="match status" value="1"/>
</dbReference>
<dbReference type="HAMAP" id="MF_01108">
    <property type="entry name" value="ArgE"/>
    <property type="match status" value="1"/>
</dbReference>
<keyword evidence="6 9" id="KW-0378">Hydrolase</keyword>
<keyword evidence="7 9" id="KW-0862">Zinc</keyword>
<evidence type="ECO:0000256" key="4">
    <source>
        <dbReference type="ARBA" id="ARBA00022605"/>
    </source>
</evidence>
<evidence type="ECO:0000313" key="11">
    <source>
        <dbReference type="EMBL" id="CAH0534643.1"/>
    </source>
</evidence>
<dbReference type="Pfam" id="PF07687">
    <property type="entry name" value="M20_dimer"/>
    <property type="match status" value="1"/>
</dbReference>
<comment type="cofactor">
    <cofactor evidence="9">
        <name>glutathione</name>
        <dbReference type="ChEBI" id="CHEBI:57925"/>
    </cofactor>
</comment>
<keyword evidence="2 9" id="KW-0963">Cytoplasm</keyword>
<dbReference type="RefSeq" id="WP_237467592.1">
    <property type="nucleotide sequence ID" value="NZ_CAKLDI010000001.1"/>
</dbReference>
<evidence type="ECO:0000259" key="10">
    <source>
        <dbReference type="Pfam" id="PF07687"/>
    </source>
</evidence>
<feature type="binding site" evidence="9">
    <location>
        <position position="76"/>
    </location>
    <ligand>
        <name>Zn(2+)</name>
        <dbReference type="ChEBI" id="CHEBI:29105"/>
        <label>1</label>
    </ligand>
</feature>
<keyword evidence="5 9" id="KW-0479">Metal-binding</keyword>
<dbReference type="Pfam" id="PF01546">
    <property type="entry name" value="Peptidase_M20"/>
    <property type="match status" value="1"/>
</dbReference>
<evidence type="ECO:0000256" key="7">
    <source>
        <dbReference type="ARBA" id="ARBA00022833"/>
    </source>
</evidence>
<comment type="function">
    <text evidence="9">Catalyzes the hydrolysis of the amide bond of N(2)-acetylated L-amino acids. Cleaves the acetyl group from N-acetyl-L-ornithine to form L-ornithine, an intermediate in L-arginine biosynthesis pathway, and a branchpoint in the synthesis of polyamines.</text>
</comment>
<sequence>MKLPQFTQLYSQLIGTASISATESSWDQSNQQVIALLASWLSDQNFQCQIDEVAPGKFNLLAKRGEGDGGLMLSGHSDTVPFDAGRWDTDPFTLTDKDQRFYGLGTADMKGFFAFIVEALKSFEGQAFQKPLYILATCDEETSMAGARYFVEHQPVKPDFCVIGEPTDLVPIFAHKGHLSTAIRITGKSGHSSNPALGVNALEIMNEVLTVLLAAKQTLQQKFNHPGFTIPQPTLNLGHIHGGDSSNRICGCCELHYDIRPLPGLSLAALDEIIEQALAPVKARWPGRIEAFALHEPIPGYEFSGDPSYLQQLAEISGQTPTSVNYCTEAAFLQESCPTLVLGPGSIDQAHQPNEFIEQRYIAPTIHLISQLIQRFCC</sequence>
<comment type="caution">
    <text evidence="11">The sequence shown here is derived from an EMBL/GenBank/DDBJ whole genome shotgun (WGS) entry which is preliminary data.</text>
</comment>
<dbReference type="InterPro" id="IPR036264">
    <property type="entry name" value="Bact_exopeptidase_dim_dom"/>
</dbReference>
<gene>
    <name evidence="9 11" type="primary">argE</name>
    <name evidence="11" type="ORF">VST7929_02593</name>
</gene>
<accession>A0ABN8DXT7</accession>
<dbReference type="SUPFAM" id="SSF53187">
    <property type="entry name" value="Zn-dependent exopeptidases"/>
    <property type="match status" value="1"/>
</dbReference>
<dbReference type="CDD" id="cd03894">
    <property type="entry name" value="M20_ArgE"/>
    <property type="match status" value="1"/>
</dbReference>
<keyword evidence="3 9" id="KW-0055">Arginine biosynthesis</keyword>
<comment type="similarity">
    <text evidence="1 9">Belongs to the peptidase M20A family. ArgE subfamily.</text>
</comment>
<keyword evidence="4 9" id="KW-0028">Amino-acid biosynthesis</keyword>
<keyword evidence="8 9" id="KW-0170">Cobalt</keyword>
<organism evidence="11 12">
    <name type="scientific">Vibrio stylophorae</name>
    <dbReference type="NCBI Taxonomy" id="659351"/>
    <lineage>
        <taxon>Bacteria</taxon>
        <taxon>Pseudomonadati</taxon>
        <taxon>Pseudomonadota</taxon>
        <taxon>Gammaproteobacteria</taxon>
        <taxon>Vibrionales</taxon>
        <taxon>Vibrionaceae</taxon>
        <taxon>Vibrio</taxon>
    </lineage>
</organism>
<evidence type="ECO:0000313" key="12">
    <source>
        <dbReference type="Proteomes" id="UP000838672"/>
    </source>
</evidence>
<dbReference type="Gene3D" id="3.40.630.10">
    <property type="entry name" value="Zn peptidases"/>
    <property type="match status" value="1"/>
</dbReference>
<protein>
    <recommendedName>
        <fullName evidence="9">Acetylornithine deacetylase</fullName>
        <shortName evidence="9">AO</shortName>
        <shortName evidence="9">Acetylornithinase</shortName>
        <ecNumber evidence="9">3.5.1.16</ecNumber>
    </recommendedName>
    <alternativeName>
        <fullName evidence="9">N-acetylornithinase</fullName>
        <shortName evidence="9">NAO</shortName>
    </alternativeName>
</protein>
<dbReference type="InterPro" id="IPR001261">
    <property type="entry name" value="ArgE/DapE_CS"/>
</dbReference>
<dbReference type="SUPFAM" id="SSF55031">
    <property type="entry name" value="Bacterial exopeptidase dimerisation domain"/>
    <property type="match status" value="1"/>
</dbReference>
<dbReference type="EMBL" id="CAKLDI010000001">
    <property type="protein sequence ID" value="CAH0534643.1"/>
    <property type="molecule type" value="Genomic_DNA"/>
</dbReference>
<dbReference type="Gene3D" id="3.30.70.360">
    <property type="match status" value="1"/>
</dbReference>
<comment type="catalytic activity">
    <reaction evidence="9">
        <text>N(2)-acetyl-L-ornithine + H2O = L-ornithine + acetate</text>
        <dbReference type="Rhea" id="RHEA:15941"/>
        <dbReference type="ChEBI" id="CHEBI:15377"/>
        <dbReference type="ChEBI" id="CHEBI:30089"/>
        <dbReference type="ChEBI" id="CHEBI:46911"/>
        <dbReference type="ChEBI" id="CHEBI:57805"/>
        <dbReference type="EC" id="3.5.1.16"/>
    </reaction>
</comment>
<evidence type="ECO:0000256" key="9">
    <source>
        <dbReference type="HAMAP-Rule" id="MF_01108"/>
    </source>
</evidence>
<feature type="binding site" evidence="9">
    <location>
        <position position="141"/>
    </location>
    <ligand>
        <name>Zn(2+)</name>
        <dbReference type="ChEBI" id="CHEBI:29105"/>
        <label>2</label>
    </ligand>
</feature>
<evidence type="ECO:0000256" key="8">
    <source>
        <dbReference type="ARBA" id="ARBA00023285"/>
    </source>
</evidence>
<feature type="binding site" evidence="9">
    <location>
        <position position="165"/>
    </location>
    <ligand>
        <name>Zn(2+)</name>
        <dbReference type="ChEBI" id="CHEBI:29105"/>
        <label>1</label>
    </ligand>
</feature>
<evidence type="ECO:0000256" key="2">
    <source>
        <dbReference type="ARBA" id="ARBA00022490"/>
    </source>
</evidence>
<dbReference type="InterPro" id="IPR011650">
    <property type="entry name" value="Peptidase_M20_dimer"/>
</dbReference>
<feature type="domain" description="Peptidase M20 dimerisation" evidence="10">
    <location>
        <begin position="174"/>
        <end position="284"/>
    </location>
</feature>
<dbReference type="PROSITE" id="PS00759">
    <property type="entry name" value="ARGE_DAPE_CPG2_2"/>
    <property type="match status" value="1"/>
</dbReference>
<dbReference type="InterPro" id="IPR002933">
    <property type="entry name" value="Peptidase_M20"/>
</dbReference>
<evidence type="ECO:0000256" key="6">
    <source>
        <dbReference type="ARBA" id="ARBA00022801"/>
    </source>
</evidence>
<dbReference type="InterPro" id="IPR050072">
    <property type="entry name" value="Peptidase_M20A"/>
</dbReference>
<feature type="active site" evidence="9">
    <location>
        <position position="78"/>
    </location>
</feature>
<comment type="subcellular location">
    <subcellularLocation>
        <location evidence="9">Cytoplasm</location>
    </subcellularLocation>
</comment>
<comment type="cofactor">
    <cofactor evidence="9">
        <name>Zn(2+)</name>
        <dbReference type="ChEBI" id="CHEBI:29105"/>
    </cofactor>
    <cofactor evidence="9">
        <name>Co(2+)</name>
        <dbReference type="ChEBI" id="CHEBI:48828"/>
    </cofactor>
    <text evidence="9">Binds 2 Zn(2+) or Co(2+) ions per subunit.</text>
</comment>
<dbReference type="InterPro" id="IPR010169">
    <property type="entry name" value="AcOrn-deacetyl"/>
</dbReference>
<dbReference type="GO" id="GO:0008777">
    <property type="term" value="F:acetylornithine deacetylase activity"/>
    <property type="evidence" value="ECO:0007669"/>
    <property type="project" value="UniProtKB-EC"/>
</dbReference>
<name>A0ABN8DXT7_9VIBR</name>
<evidence type="ECO:0000256" key="5">
    <source>
        <dbReference type="ARBA" id="ARBA00022723"/>
    </source>
</evidence>
<dbReference type="PROSITE" id="PS00758">
    <property type="entry name" value="ARGE_DAPE_CPG2_1"/>
    <property type="match status" value="1"/>
</dbReference>
<dbReference type="EC" id="3.5.1.16" evidence="9"/>
<evidence type="ECO:0000256" key="3">
    <source>
        <dbReference type="ARBA" id="ARBA00022571"/>
    </source>
</evidence>
<comment type="pathway">
    <text evidence="9">Amino-acid biosynthesis; L-arginine biosynthesis; L-ornithine from N(2)-acetyl-L-ornithine (linear): step 1/1.</text>
</comment>
<keyword evidence="12" id="KW-1185">Reference proteome</keyword>
<comment type="subunit">
    <text evidence="9">Homodimer.</text>
</comment>
<dbReference type="PANTHER" id="PTHR43808">
    <property type="entry name" value="ACETYLORNITHINE DEACETYLASE"/>
    <property type="match status" value="1"/>
</dbReference>
<proteinExistence type="inferred from homology"/>
<dbReference type="NCBIfam" id="NF003474">
    <property type="entry name" value="PRK05111.1"/>
    <property type="match status" value="1"/>
</dbReference>